<sequence length="164" mass="16781">MNRAARLRREQVTSGIVNFVLSGAFFFGVLGFGKSSLHFAAPDNFALDFLPQSTAIASMSSLVPLLVVSGRTSPEKRGERTGPGTGAATGPGTTAFIVRTVLSVVVAGIVGAGLAAAFCFLGPGREIGGSLALAVKLVYGTVLGVSGTTFALNRLFAHHGRETA</sequence>
<dbReference type="PATRIC" id="fig|1096930.3.peg.2417"/>
<dbReference type="Proteomes" id="UP000015527">
    <property type="component" value="Unassembled WGS sequence"/>
</dbReference>
<keyword evidence="1" id="KW-1133">Transmembrane helix</keyword>
<proteinExistence type="predicted"/>
<reference evidence="2 3" key="1">
    <citation type="journal article" date="2013" name="Genome Announc.">
        <title>Genome Sequence of Novosphingobium lindaniclasticum LE124T, Isolated from a Hexachlorocyclohexane Dumpsite.</title>
        <authorList>
            <person name="Saxena A."/>
            <person name="Nayyar N."/>
            <person name="Sangwan N."/>
            <person name="Kumari R."/>
            <person name="Khurana J.P."/>
            <person name="Lal R."/>
        </authorList>
    </citation>
    <scope>NUCLEOTIDE SEQUENCE [LARGE SCALE GENOMIC DNA]</scope>
    <source>
        <strain evidence="2 3">LE124</strain>
    </source>
</reference>
<evidence type="ECO:0000313" key="2">
    <source>
        <dbReference type="EMBL" id="EQB15376.1"/>
    </source>
</evidence>
<accession>T0HGB3</accession>
<dbReference type="AlphaFoldDB" id="T0HGB3"/>
<evidence type="ECO:0000313" key="3">
    <source>
        <dbReference type="Proteomes" id="UP000015527"/>
    </source>
</evidence>
<feature type="transmembrane region" description="Helical" evidence="1">
    <location>
        <begin position="12"/>
        <end position="33"/>
    </location>
</feature>
<protein>
    <submittedName>
        <fullName evidence="2">Uncharacterized protein</fullName>
    </submittedName>
</protein>
<gene>
    <name evidence="2" type="ORF">L284_12115</name>
</gene>
<keyword evidence="1" id="KW-0812">Transmembrane</keyword>
<feature type="transmembrane region" description="Helical" evidence="1">
    <location>
        <begin position="129"/>
        <end position="152"/>
    </location>
</feature>
<comment type="caution">
    <text evidence="2">The sequence shown here is derived from an EMBL/GenBank/DDBJ whole genome shotgun (WGS) entry which is preliminary data.</text>
</comment>
<dbReference type="OrthoDB" id="7509450at2"/>
<keyword evidence="3" id="KW-1185">Reference proteome</keyword>
<name>T0HGB3_9SPHN</name>
<dbReference type="eggNOG" id="ENOG5032E7X">
    <property type="taxonomic scope" value="Bacteria"/>
</dbReference>
<dbReference type="EMBL" id="ATHL01000076">
    <property type="protein sequence ID" value="EQB15376.1"/>
    <property type="molecule type" value="Genomic_DNA"/>
</dbReference>
<evidence type="ECO:0000256" key="1">
    <source>
        <dbReference type="SAM" id="Phobius"/>
    </source>
</evidence>
<feature type="transmembrane region" description="Helical" evidence="1">
    <location>
        <begin position="53"/>
        <end position="70"/>
    </location>
</feature>
<organism evidence="2 3">
    <name type="scientific">Novosphingobium lindaniclasticum LE124</name>
    <dbReference type="NCBI Taxonomy" id="1096930"/>
    <lineage>
        <taxon>Bacteria</taxon>
        <taxon>Pseudomonadati</taxon>
        <taxon>Pseudomonadota</taxon>
        <taxon>Alphaproteobacteria</taxon>
        <taxon>Sphingomonadales</taxon>
        <taxon>Sphingomonadaceae</taxon>
        <taxon>Novosphingobium</taxon>
    </lineage>
</organism>
<dbReference type="RefSeq" id="WP_021234269.1">
    <property type="nucleotide sequence ID" value="NZ_ATHL01000076.1"/>
</dbReference>
<feature type="transmembrane region" description="Helical" evidence="1">
    <location>
        <begin position="101"/>
        <end position="123"/>
    </location>
</feature>
<keyword evidence="1" id="KW-0472">Membrane</keyword>